<dbReference type="PaxDb" id="39947-A0A0P0WXX0"/>
<evidence type="ECO:0000313" key="1">
    <source>
        <dbReference type="EMBL" id="BAS98279.1"/>
    </source>
</evidence>
<feature type="non-terminal residue" evidence="1">
    <location>
        <position position="144"/>
    </location>
</feature>
<organism evidence="1 2">
    <name type="scientific">Oryza sativa subsp. japonica</name>
    <name type="common">Rice</name>
    <dbReference type="NCBI Taxonomy" id="39947"/>
    <lineage>
        <taxon>Eukaryota</taxon>
        <taxon>Viridiplantae</taxon>
        <taxon>Streptophyta</taxon>
        <taxon>Embryophyta</taxon>
        <taxon>Tracheophyta</taxon>
        <taxon>Spermatophyta</taxon>
        <taxon>Magnoliopsida</taxon>
        <taxon>Liliopsida</taxon>
        <taxon>Poales</taxon>
        <taxon>Poaceae</taxon>
        <taxon>BOP clade</taxon>
        <taxon>Oryzoideae</taxon>
        <taxon>Oryzeae</taxon>
        <taxon>Oryzinae</taxon>
        <taxon>Oryza</taxon>
        <taxon>Oryza sativa</taxon>
    </lineage>
</organism>
<feature type="non-terminal residue" evidence="1">
    <location>
        <position position="1"/>
    </location>
</feature>
<sequence>AVVVRGGGEHPPLLSFDRRGVAARDVVEDVGAPERPREELRALLLPPLGAPHPALHVEQLRAGLLLLPPQPRQLPRQRLLVPPQPLHLPLAAAAAAVHSTRRRRARAGAAAAAADVGEEVALPAEEVLVGELPPVGAHLPESLQ</sequence>
<reference evidence="1 2" key="2">
    <citation type="journal article" date="2013" name="Plant Cell Physiol.">
        <title>Rice Annotation Project Database (RAP-DB): an integrative and interactive database for rice genomics.</title>
        <authorList>
            <person name="Sakai H."/>
            <person name="Lee S.S."/>
            <person name="Tanaka T."/>
            <person name="Numa H."/>
            <person name="Kim J."/>
            <person name="Kawahara Y."/>
            <person name="Wakimoto H."/>
            <person name="Yang C.C."/>
            <person name="Iwamoto M."/>
            <person name="Abe T."/>
            <person name="Yamada Y."/>
            <person name="Muto A."/>
            <person name="Inokuchi H."/>
            <person name="Ikemura T."/>
            <person name="Matsumoto T."/>
            <person name="Sasaki T."/>
            <person name="Itoh T."/>
        </authorList>
    </citation>
    <scope>NUCLEOTIDE SEQUENCE [LARGE SCALE GENOMIC DNA]</scope>
    <source>
        <strain evidence="2">cv. Nipponbare</strain>
    </source>
</reference>
<dbReference type="InParanoid" id="A0A0P0WXX0"/>
<proteinExistence type="predicted"/>
<dbReference type="AlphaFoldDB" id="A0A0P0WXX0"/>
<dbReference type="EMBL" id="AP014962">
    <property type="protein sequence ID" value="BAS98279.1"/>
    <property type="molecule type" value="Genomic_DNA"/>
</dbReference>
<evidence type="ECO:0000313" key="2">
    <source>
        <dbReference type="Proteomes" id="UP000059680"/>
    </source>
</evidence>
<keyword evidence="2" id="KW-1185">Reference proteome</keyword>
<dbReference type="Gramene" id="Os06t0565250-00">
    <property type="protein sequence ID" value="Os06t0565250-00"/>
    <property type="gene ID" value="Os06g0565250"/>
</dbReference>
<reference evidence="2" key="1">
    <citation type="journal article" date="2005" name="Nature">
        <title>The map-based sequence of the rice genome.</title>
        <authorList>
            <consortium name="International rice genome sequencing project (IRGSP)"/>
            <person name="Matsumoto T."/>
            <person name="Wu J."/>
            <person name="Kanamori H."/>
            <person name="Katayose Y."/>
            <person name="Fujisawa M."/>
            <person name="Namiki N."/>
            <person name="Mizuno H."/>
            <person name="Yamamoto K."/>
            <person name="Antonio B.A."/>
            <person name="Baba T."/>
            <person name="Sakata K."/>
            <person name="Nagamura Y."/>
            <person name="Aoki H."/>
            <person name="Arikawa K."/>
            <person name="Arita K."/>
            <person name="Bito T."/>
            <person name="Chiden Y."/>
            <person name="Fujitsuka N."/>
            <person name="Fukunaka R."/>
            <person name="Hamada M."/>
            <person name="Harada C."/>
            <person name="Hayashi A."/>
            <person name="Hijishita S."/>
            <person name="Honda M."/>
            <person name="Hosokawa S."/>
            <person name="Ichikawa Y."/>
            <person name="Idonuma A."/>
            <person name="Iijima M."/>
            <person name="Ikeda M."/>
            <person name="Ikeno M."/>
            <person name="Ito K."/>
            <person name="Ito S."/>
            <person name="Ito T."/>
            <person name="Ito Y."/>
            <person name="Ito Y."/>
            <person name="Iwabuchi A."/>
            <person name="Kamiya K."/>
            <person name="Karasawa W."/>
            <person name="Kurita K."/>
            <person name="Katagiri S."/>
            <person name="Kikuta A."/>
            <person name="Kobayashi H."/>
            <person name="Kobayashi N."/>
            <person name="Machita K."/>
            <person name="Maehara T."/>
            <person name="Masukawa M."/>
            <person name="Mizubayashi T."/>
            <person name="Mukai Y."/>
            <person name="Nagasaki H."/>
            <person name="Nagata Y."/>
            <person name="Naito S."/>
            <person name="Nakashima M."/>
            <person name="Nakama Y."/>
            <person name="Nakamichi Y."/>
            <person name="Nakamura M."/>
            <person name="Meguro A."/>
            <person name="Negishi M."/>
            <person name="Ohta I."/>
            <person name="Ohta T."/>
            <person name="Okamoto M."/>
            <person name="Ono N."/>
            <person name="Saji S."/>
            <person name="Sakaguchi M."/>
            <person name="Sakai K."/>
            <person name="Shibata M."/>
            <person name="Shimokawa T."/>
            <person name="Song J."/>
            <person name="Takazaki Y."/>
            <person name="Terasawa K."/>
            <person name="Tsugane M."/>
            <person name="Tsuji K."/>
            <person name="Ueda S."/>
            <person name="Waki K."/>
            <person name="Yamagata H."/>
            <person name="Yamamoto M."/>
            <person name="Yamamoto S."/>
            <person name="Yamane H."/>
            <person name="Yoshiki S."/>
            <person name="Yoshihara R."/>
            <person name="Yukawa K."/>
            <person name="Zhong H."/>
            <person name="Yano M."/>
            <person name="Yuan Q."/>
            <person name="Ouyang S."/>
            <person name="Liu J."/>
            <person name="Jones K.M."/>
            <person name="Gansberger K."/>
            <person name="Moffat K."/>
            <person name="Hill J."/>
            <person name="Bera J."/>
            <person name="Fadrosh D."/>
            <person name="Jin S."/>
            <person name="Johri S."/>
            <person name="Kim M."/>
            <person name="Overton L."/>
            <person name="Reardon M."/>
            <person name="Tsitrin T."/>
            <person name="Vuong H."/>
            <person name="Weaver B."/>
            <person name="Ciecko A."/>
            <person name="Tallon L."/>
            <person name="Jackson J."/>
            <person name="Pai G."/>
            <person name="Aken S.V."/>
            <person name="Utterback T."/>
            <person name="Reidmuller S."/>
            <person name="Feldblyum T."/>
            <person name="Hsiao J."/>
            <person name="Zismann V."/>
            <person name="Iobst S."/>
            <person name="de Vazeille A.R."/>
            <person name="Buell C.R."/>
            <person name="Ying K."/>
            <person name="Li Y."/>
            <person name="Lu T."/>
            <person name="Huang Y."/>
            <person name="Zhao Q."/>
            <person name="Feng Q."/>
            <person name="Zhang L."/>
            <person name="Zhu J."/>
            <person name="Weng Q."/>
            <person name="Mu J."/>
            <person name="Lu Y."/>
            <person name="Fan D."/>
            <person name="Liu Y."/>
            <person name="Guan J."/>
            <person name="Zhang Y."/>
            <person name="Yu S."/>
            <person name="Liu X."/>
            <person name="Zhang Y."/>
            <person name="Hong G."/>
            <person name="Han B."/>
            <person name="Choisne N."/>
            <person name="Demange N."/>
            <person name="Orjeda G."/>
            <person name="Samain S."/>
            <person name="Cattolico L."/>
            <person name="Pelletier E."/>
            <person name="Couloux A."/>
            <person name="Segurens B."/>
            <person name="Wincker P."/>
            <person name="D'Hont A."/>
            <person name="Scarpelli C."/>
            <person name="Weissenbach J."/>
            <person name="Salanoubat M."/>
            <person name="Quetier F."/>
            <person name="Yu Y."/>
            <person name="Kim H.R."/>
            <person name="Rambo T."/>
            <person name="Currie J."/>
            <person name="Collura K."/>
            <person name="Luo M."/>
            <person name="Yang T."/>
            <person name="Ammiraju J.S.S."/>
            <person name="Engler F."/>
            <person name="Soderlund C."/>
            <person name="Wing R.A."/>
            <person name="Palmer L.E."/>
            <person name="de la Bastide M."/>
            <person name="Spiegel L."/>
            <person name="Nascimento L."/>
            <person name="Zutavern T."/>
            <person name="O'Shaughnessy A."/>
            <person name="Dike S."/>
            <person name="Dedhia N."/>
            <person name="Preston R."/>
            <person name="Balija V."/>
            <person name="McCombie W.R."/>
            <person name="Chow T."/>
            <person name="Chen H."/>
            <person name="Chung M."/>
            <person name="Chen C."/>
            <person name="Shaw J."/>
            <person name="Wu H."/>
            <person name="Hsiao K."/>
            <person name="Chao Y."/>
            <person name="Chu M."/>
            <person name="Cheng C."/>
            <person name="Hour A."/>
            <person name="Lee P."/>
            <person name="Lin S."/>
            <person name="Lin Y."/>
            <person name="Liou J."/>
            <person name="Liu S."/>
            <person name="Hsing Y."/>
            <person name="Raghuvanshi S."/>
            <person name="Mohanty A."/>
            <person name="Bharti A.K."/>
            <person name="Gaur A."/>
            <person name="Gupta V."/>
            <person name="Kumar D."/>
            <person name="Ravi V."/>
            <person name="Vij S."/>
            <person name="Kapur A."/>
            <person name="Khurana P."/>
            <person name="Khurana P."/>
            <person name="Khurana J.P."/>
            <person name="Tyagi A.K."/>
            <person name="Gaikwad K."/>
            <person name="Singh A."/>
            <person name="Dalal V."/>
            <person name="Srivastava S."/>
            <person name="Dixit A."/>
            <person name="Pal A.K."/>
            <person name="Ghazi I.A."/>
            <person name="Yadav M."/>
            <person name="Pandit A."/>
            <person name="Bhargava A."/>
            <person name="Sureshbabu K."/>
            <person name="Batra K."/>
            <person name="Sharma T.R."/>
            <person name="Mohapatra T."/>
            <person name="Singh N.K."/>
            <person name="Messing J."/>
            <person name="Nelson A.B."/>
            <person name="Fuks G."/>
            <person name="Kavchok S."/>
            <person name="Keizer G."/>
            <person name="Linton E."/>
            <person name="Llaca V."/>
            <person name="Song R."/>
            <person name="Tanyolac B."/>
            <person name="Young S."/>
            <person name="Ho-Il K."/>
            <person name="Hahn J.H."/>
            <person name="Sangsakoo G."/>
            <person name="Vanavichit A."/>
            <person name="de Mattos Luiz.A.T."/>
            <person name="Zimmer P.D."/>
            <person name="Malone G."/>
            <person name="Dellagostin O."/>
            <person name="de Oliveira A.C."/>
            <person name="Bevan M."/>
            <person name="Bancroft I."/>
            <person name="Minx P."/>
            <person name="Cordum H."/>
            <person name="Wilson R."/>
            <person name="Cheng Z."/>
            <person name="Jin W."/>
            <person name="Jiang J."/>
            <person name="Leong S.A."/>
            <person name="Iwama H."/>
            <person name="Gojobori T."/>
            <person name="Itoh T."/>
            <person name="Niimura Y."/>
            <person name="Fujii Y."/>
            <person name="Habara T."/>
            <person name="Sakai H."/>
            <person name="Sato Y."/>
            <person name="Wilson G."/>
            <person name="Kumar K."/>
            <person name="McCouch S."/>
            <person name="Juretic N."/>
            <person name="Hoen D."/>
            <person name="Wright S."/>
            <person name="Bruskiewich R."/>
            <person name="Bureau T."/>
            <person name="Miyao A."/>
            <person name="Hirochika H."/>
            <person name="Nishikawa T."/>
            <person name="Kadowaki K."/>
            <person name="Sugiura M."/>
            <person name="Burr B."/>
            <person name="Sasaki T."/>
        </authorList>
    </citation>
    <scope>NUCLEOTIDE SEQUENCE [LARGE SCALE GENOMIC DNA]</scope>
    <source>
        <strain evidence="2">cv. Nipponbare</strain>
    </source>
</reference>
<name>A0A0P0WXX0_ORYSJ</name>
<protein>
    <submittedName>
        <fullName evidence="1">Os06g0565250 protein</fullName>
    </submittedName>
</protein>
<gene>
    <name evidence="1" type="ordered locus">Os06g0565250</name>
    <name evidence="1" type="ORF">OSNPB_060565250</name>
</gene>
<dbReference type="Proteomes" id="UP000059680">
    <property type="component" value="Chromosome 6"/>
</dbReference>
<accession>A0A0P0WXX0</accession>
<reference evidence="1 2" key="3">
    <citation type="journal article" date="2013" name="Rice">
        <title>Improvement of the Oryza sativa Nipponbare reference genome using next generation sequence and optical map data.</title>
        <authorList>
            <person name="Kawahara Y."/>
            <person name="de la Bastide M."/>
            <person name="Hamilton J.P."/>
            <person name="Kanamori H."/>
            <person name="McCombie W.R."/>
            <person name="Ouyang S."/>
            <person name="Schwartz D.C."/>
            <person name="Tanaka T."/>
            <person name="Wu J."/>
            <person name="Zhou S."/>
            <person name="Childs K.L."/>
            <person name="Davidson R.M."/>
            <person name="Lin H."/>
            <person name="Quesada-Ocampo L."/>
            <person name="Vaillancourt B."/>
            <person name="Sakai H."/>
            <person name="Lee S.S."/>
            <person name="Kim J."/>
            <person name="Numa H."/>
            <person name="Itoh T."/>
            <person name="Buell C.R."/>
            <person name="Matsumoto T."/>
        </authorList>
    </citation>
    <scope>NUCLEOTIDE SEQUENCE [LARGE SCALE GENOMIC DNA]</scope>
    <source>
        <strain evidence="2">cv. Nipponbare</strain>
    </source>
</reference>